<keyword evidence="4" id="KW-0723">Serine/threonine-protein kinase</keyword>
<dbReference type="PROSITE" id="PS00108">
    <property type="entry name" value="PROTEIN_KINASE_ST"/>
    <property type="match status" value="1"/>
</dbReference>
<feature type="binding site" evidence="3">
    <location>
        <position position="141"/>
    </location>
    <ligand>
        <name>ATP</name>
        <dbReference type="ChEBI" id="CHEBI:30616"/>
    </ligand>
</feature>
<keyword evidence="4" id="KW-0808">Transferase</keyword>
<dbReference type="InterPro" id="IPR008271">
    <property type="entry name" value="Ser/Thr_kinase_AS"/>
</dbReference>
<keyword evidence="1 3" id="KW-0547">Nucleotide-binding</keyword>
<dbReference type="SUPFAM" id="SSF56112">
    <property type="entry name" value="Protein kinase-like (PK-like)"/>
    <property type="match status" value="1"/>
</dbReference>
<keyword evidence="4" id="KW-0418">Kinase</keyword>
<dbReference type="GO" id="GO:0035556">
    <property type="term" value="P:intracellular signal transduction"/>
    <property type="evidence" value="ECO:0007669"/>
    <property type="project" value="TreeGrafter"/>
</dbReference>
<dbReference type="PROSITE" id="PS00107">
    <property type="entry name" value="PROTEIN_KINASE_ATP"/>
    <property type="match status" value="1"/>
</dbReference>
<dbReference type="PANTHER" id="PTHR24346">
    <property type="entry name" value="MAP/MICROTUBULE AFFINITY-REGULATING KINASE"/>
    <property type="match status" value="1"/>
</dbReference>
<dbReference type="GO" id="GO:0005829">
    <property type="term" value="C:cytosol"/>
    <property type="evidence" value="ECO:0007669"/>
    <property type="project" value="TreeGrafter"/>
</dbReference>
<dbReference type="Pfam" id="PF00069">
    <property type="entry name" value="Pkinase"/>
    <property type="match status" value="1"/>
</dbReference>
<dbReference type="InterPro" id="IPR000719">
    <property type="entry name" value="Prot_kinase_dom"/>
</dbReference>
<feature type="region of interest" description="Disordered" evidence="5">
    <location>
        <begin position="22"/>
        <end position="47"/>
    </location>
</feature>
<evidence type="ECO:0000313" key="8">
    <source>
        <dbReference type="Proteomes" id="UP001211907"/>
    </source>
</evidence>
<organism evidence="7 8">
    <name type="scientific">Physocladia obscura</name>
    <dbReference type="NCBI Taxonomy" id="109957"/>
    <lineage>
        <taxon>Eukaryota</taxon>
        <taxon>Fungi</taxon>
        <taxon>Fungi incertae sedis</taxon>
        <taxon>Chytridiomycota</taxon>
        <taxon>Chytridiomycota incertae sedis</taxon>
        <taxon>Chytridiomycetes</taxon>
        <taxon>Chytridiales</taxon>
        <taxon>Chytriomycetaceae</taxon>
        <taxon>Physocladia</taxon>
    </lineage>
</organism>
<name>A0AAD5T5K7_9FUNG</name>
<evidence type="ECO:0000259" key="6">
    <source>
        <dbReference type="PROSITE" id="PS50011"/>
    </source>
</evidence>
<keyword evidence="2 3" id="KW-0067">ATP-binding</keyword>
<sequence>MIAENSFLSLFGLSSKQILGDNGSSTTSSNSTASSKSDNNNSAAKEASVDNLLNQTASANSNPVVKIIRPPRLAAYAAAAFTKLSAEKRARVAVTNAFKESFFKMTRQYQIFGIVGYGGNGVVLSAKERLPDGLSLSVAIKIIYRRTLTDSSDSEDPGSATDEHFPTEISALQSLNRVSKILRAIHRSGFYHGDVKVENILVEYPQTSGFKKNINGSNCPNVMLSDYGHTRAAEKGIKRYGTQEISPPEFIEGSPFLGSVCLDGRCSDVFALGMVAFVLLSDSGDIPDAYRFTERGFLNYQSLCVNGNECFPFNDKEIENMPDDALDLICRMCAMDPAKRPDLNQILSHRWLQ</sequence>
<dbReference type="GO" id="GO:0004674">
    <property type="term" value="F:protein serine/threonine kinase activity"/>
    <property type="evidence" value="ECO:0007669"/>
    <property type="project" value="UniProtKB-KW"/>
</dbReference>
<dbReference type="Proteomes" id="UP001211907">
    <property type="component" value="Unassembled WGS sequence"/>
</dbReference>
<dbReference type="AlphaFoldDB" id="A0AAD5T5K7"/>
<comment type="similarity">
    <text evidence="4">Belongs to the protein kinase superfamily.</text>
</comment>
<evidence type="ECO:0000256" key="4">
    <source>
        <dbReference type="RuleBase" id="RU000304"/>
    </source>
</evidence>
<evidence type="ECO:0000256" key="1">
    <source>
        <dbReference type="ARBA" id="ARBA00022741"/>
    </source>
</evidence>
<dbReference type="EMBL" id="JADGJH010000532">
    <property type="protein sequence ID" value="KAJ3126993.1"/>
    <property type="molecule type" value="Genomic_DNA"/>
</dbReference>
<proteinExistence type="inferred from homology"/>
<dbReference type="GO" id="GO:0045719">
    <property type="term" value="P:negative regulation of glycogen biosynthetic process"/>
    <property type="evidence" value="ECO:0007669"/>
    <property type="project" value="TreeGrafter"/>
</dbReference>
<dbReference type="InterPro" id="IPR011009">
    <property type="entry name" value="Kinase-like_dom_sf"/>
</dbReference>
<reference evidence="7" key="1">
    <citation type="submission" date="2020-05" db="EMBL/GenBank/DDBJ databases">
        <title>Phylogenomic resolution of chytrid fungi.</title>
        <authorList>
            <person name="Stajich J.E."/>
            <person name="Amses K."/>
            <person name="Simmons R."/>
            <person name="Seto K."/>
            <person name="Myers J."/>
            <person name="Bonds A."/>
            <person name="Quandt C.A."/>
            <person name="Barry K."/>
            <person name="Liu P."/>
            <person name="Grigoriev I."/>
            <person name="Longcore J.E."/>
            <person name="James T.Y."/>
        </authorList>
    </citation>
    <scope>NUCLEOTIDE SEQUENCE</scope>
    <source>
        <strain evidence="7">JEL0513</strain>
    </source>
</reference>
<evidence type="ECO:0000256" key="2">
    <source>
        <dbReference type="ARBA" id="ARBA00022840"/>
    </source>
</evidence>
<evidence type="ECO:0000256" key="3">
    <source>
        <dbReference type="PROSITE-ProRule" id="PRU10141"/>
    </source>
</evidence>
<evidence type="ECO:0000256" key="5">
    <source>
        <dbReference type="SAM" id="MobiDB-lite"/>
    </source>
</evidence>
<dbReference type="InterPro" id="IPR017441">
    <property type="entry name" value="Protein_kinase_ATP_BS"/>
</dbReference>
<feature type="compositionally biased region" description="Low complexity" evidence="5">
    <location>
        <begin position="22"/>
        <end position="45"/>
    </location>
</feature>
<dbReference type="PANTHER" id="PTHR24346:SF51">
    <property type="entry name" value="PAS DOMAIN-CONTAINING SERINE_THREONINE-PROTEIN KINASE"/>
    <property type="match status" value="1"/>
</dbReference>
<comment type="caution">
    <text evidence="7">The sequence shown here is derived from an EMBL/GenBank/DDBJ whole genome shotgun (WGS) entry which is preliminary data.</text>
</comment>
<gene>
    <name evidence="7" type="ORF">HK100_009988</name>
</gene>
<protein>
    <recommendedName>
        <fullName evidence="6">Protein kinase domain-containing protein</fullName>
    </recommendedName>
</protein>
<dbReference type="GO" id="GO:0005634">
    <property type="term" value="C:nucleus"/>
    <property type="evidence" value="ECO:0007669"/>
    <property type="project" value="TreeGrafter"/>
</dbReference>
<keyword evidence="8" id="KW-1185">Reference proteome</keyword>
<feature type="domain" description="Protein kinase" evidence="6">
    <location>
        <begin position="1"/>
        <end position="352"/>
    </location>
</feature>
<dbReference type="Gene3D" id="1.10.510.10">
    <property type="entry name" value="Transferase(Phosphotransferase) domain 1"/>
    <property type="match status" value="1"/>
</dbReference>
<evidence type="ECO:0000313" key="7">
    <source>
        <dbReference type="EMBL" id="KAJ3126993.1"/>
    </source>
</evidence>
<accession>A0AAD5T5K7</accession>
<dbReference type="PROSITE" id="PS50011">
    <property type="entry name" value="PROTEIN_KINASE_DOM"/>
    <property type="match status" value="1"/>
</dbReference>
<dbReference type="GO" id="GO:0005524">
    <property type="term" value="F:ATP binding"/>
    <property type="evidence" value="ECO:0007669"/>
    <property type="project" value="UniProtKB-UniRule"/>
</dbReference>
<dbReference type="SMART" id="SM00220">
    <property type="entry name" value="S_TKc"/>
    <property type="match status" value="1"/>
</dbReference>